<evidence type="ECO:0000313" key="1">
    <source>
        <dbReference type="EMBL" id="SMO85102.1"/>
    </source>
</evidence>
<dbReference type="EMBL" id="FXTN01000008">
    <property type="protein sequence ID" value="SMO85102.1"/>
    <property type="molecule type" value="Genomic_DNA"/>
</dbReference>
<keyword evidence="2" id="KW-1185">Reference proteome</keyword>
<gene>
    <name evidence="1" type="ORF">SAMN06265348_108288</name>
</gene>
<dbReference type="Proteomes" id="UP000320300">
    <property type="component" value="Unassembled WGS sequence"/>
</dbReference>
<organism evidence="1 2">
    <name type="scientific">Pedobacter westerhofensis</name>
    <dbReference type="NCBI Taxonomy" id="425512"/>
    <lineage>
        <taxon>Bacteria</taxon>
        <taxon>Pseudomonadati</taxon>
        <taxon>Bacteroidota</taxon>
        <taxon>Sphingobacteriia</taxon>
        <taxon>Sphingobacteriales</taxon>
        <taxon>Sphingobacteriaceae</taxon>
        <taxon>Pedobacter</taxon>
    </lineage>
</organism>
<accession>A0A521EMG6</accession>
<protein>
    <submittedName>
        <fullName evidence="1">Uncharacterized protein</fullName>
    </submittedName>
</protein>
<name>A0A521EMG6_9SPHI</name>
<proteinExistence type="predicted"/>
<dbReference type="AlphaFoldDB" id="A0A521EMG6"/>
<evidence type="ECO:0000313" key="2">
    <source>
        <dbReference type="Proteomes" id="UP000320300"/>
    </source>
</evidence>
<sequence length="53" mass="6078">MLTVNLMYLARGRKELGISLSINTNNSYCTATAAAYLQIFSDYNDLNHKFFRL</sequence>
<reference evidence="1 2" key="1">
    <citation type="submission" date="2017-05" db="EMBL/GenBank/DDBJ databases">
        <authorList>
            <person name="Varghese N."/>
            <person name="Submissions S."/>
        </authorList>
    </citation>
    <scope>NUCLEOTIDE SEQUENCE [LARGE SCALE GENOMIC DNA]</scope>
    <source>
        <strain evidence="1 2">DSM 19036</strain>
    </source>
</reference>